<keyword evidence="4 6" id="KW-0472">Membrane</keyword>
<dbReference type="AlphaFoldDB" id="A0A8J7DLF4"/>
<dbReference type="Proteomes" id="UP000654482">
    <property type="component" value="Unassembled WGS sequence"/>
</dbReference>
<evidence type="ECO:0000256" key="4">
    <source>
        <dbReference type="ARBA" id="ARBA00023136"/>
    </source>
</evidence>
<evidence type="ECO:0000256" key="2">
    <source>
        <dbReference type="ARBA" id="ARBA00022692"/>
    </source>
</evidence>
<keyword evidence="5 6" id="KW-0604">Photosystem II</keyword>
<organism evidence="7 8">
    <name type="scientific">Lusitaniella coriacea LEGE 07157</name>
    <dbReference type="NCBI Taxonomy" id="945747"/>
    <lineage>
        <taxon>Bacteria</taxon>
        <taxon>Bacillati</taxon>
        <taxon>Cyanobacteriota</taxon>
        <taxon>Cyanophyceae</taxon>
        <taxon>Spirulinales</taxon>
        <taxon>Lusitaniellaceae</taxon>
        <taxon>Lusitaniella</taxon>
    </lineage>
</organism>
<evidence type="ECO:0000313" key="7">
    <source>
        <dbReference type="EMBL" id="MBE9114953.1"/>
    </source>
</evidence>
<dbReference type="InterPro" id="IPR009518">
    <property type="entry name" value="PSII_PsbX"/>
</dbReference>
<dbReference type="Pfam" id="PF06596">
    <property type="entry name" value="PsbX"/>
    <property type="match status" value="1"/>
</dbReference>
<proteinExistence type="inferred from homology"/>
<name>A0A8J7DLF4_9CYAN</name>
<feature type="transmembrane region" description="Helical" evidence="6">
    <location>
        <begin position="12"/>
        <end position="29"/>
    </location>
</feature>
<evidence type="ECO:0000256" key="5">
    <source>
        <dbReference type="ARBA" id="ARBA00023276"/>
    </source>
</evidence>
<sequence>MTPSLTNFFWSLGWGGLVVGIIVAGLLFVSQADKIKRS</sequence>
<evidence type="ECO:0000256" key="1">
    <source>
        <dbReference type="ARBA" id="ARBA00022531"/>
    </source>
</evidence>
<dbReference type="InterPro" id="IPR023431">
    <property type="entry name" value="PSII_PsbX_type_1_subfam"/>
</dbReference>
<evidence type="ECO:0000313" key="8">
    <source>
        <dbReference type="Proteomes" id="UP000654482"/>
    </source>
</evidence>
<keyword evidence="6" id="KW-0793">Thylakoid</keyword>
<keyword evidence="2 6" id="KW-0812">Transmembrane</keyword>
<comment type="caution">
    <text evidence="7">The sequence shown here is derived from an EMBL/GenBank/DDBJ whole genome shotgun (WGS) entry which is preliminary data.</text>
</comment>
<dbReference type="GO" id="GO:0015979">
    <property type="term" value="P:photosynthesis"/>
    <property type="evidence" value="ECO:0007669"/>
    <property type="project" value="UniProtKB-UniRule"/>
</dbReference>
<protein>
    <recommendedName>
        <fullName evidence="6">Photosystem II reaction center protein X</fullName>
    </recommendedName>
</protein>
<comment type="similarity">
    <text evidence="6">Belongs to the PsbX family. Type 1 subfamily.</text>
</comment>
<keyword evidence="1 6" id="KW-0602">Photosynthesis</keyword>
<dbReference type="Gene3D" id="1.20.5.510">
    <property type="entry name" value="Single helix bin"/>
    <property type="match status" value="1"/>
</dbReference>
<dbReference type="HAMAP" id="MF_01386">
    <property type="entry name" value="PSII_PsbX_1"/>
    <property type="match status" value="1"/>
</dbReference>
<comment type="subcellular location">
    <subcellularLocation>
        <location evidence="6">Cellular thylakoid membrane</location>
        <topology evidence="6">Single-pass membrane protein</topology>
    </subcellularLocation>
</comment>
<dbReference type="EMBL" id="JADEWZ010000004">
    <property type="protein sequence ID" value="MBE9114953.1"/>
    <property type="molecule type" value="Genomic_DNA"/>
</dbReference>
<accession>A0A8J7DLF4</accession>
<keyword evidence="3 6" id="KW-1133">Transmembrane helix</keyword>
<dbReference type="GO" id="GO:0009523">
    <property type="term" value="C:photosystem II"/>
    <property type="evidence" value="ECO:0007669"/>
    <property type="project" value="UniProtKB-KW"/>
</dbReference>
<keyword evidence="8" id="KW-1185">Reference proteome</keyword>
<comment type="subunit">
    <text evidence="6">PSII is composed of 1 copy each of membrane proteins PsbA, PsbB, PsbC, PsbD, PsbE, PsbF, PsbH, PsbI, PsbJ, PsbK, PsbL, PsbM, PsbT, PsbX, PsbY, PsbZ, Psb30/Ycf12, peripheral proteins PsbO, CyanoQ (PsbQ), PsbU, PsbV and a large number of cofactors. It forms dimeric complexes.</text>
</comment>
<reference evidence="7" key="1">
    <citation type="submission" date="2020-10" db="EMBL/GenBank/DDBJ databases">
        <authorList>
            <person name="Castelo-Branco R."/>
            <person name="Eusebio N."/>
            <person name="Adriana R."/>
            <person name="Vieira A."/>
            <person name="Brugerolle De Fraissinette N."/>
            <person name="Rezende De Castro R."/>
            <person name="Schneider M.P."/>
            <person name="Vasconcelos V."/>
            <person name="Leao P.N."/>
        </authorList>
    </citation>
    <scope>NUCLEOTIDE SEQUENCE</scope>
    <source>
        <strain evidence="7">LEGE 07157</strain>
    </source>
</reference>
<comment type="function">
    <text evidence="6">Involved in the binding and/or turnover of quinones at the Q(B) site of photosystem II (PSII). PSII is a light-driven water plastoquinone oxidoreductase, using light energy to abstract electrons from H(2)O, generating a proton gradient subsequently used for ATP formation.</text>
</comment>
<gene>
    <name evidence="6" type="primary">psbX</name>
    <name evidence="7" type="ORF">IQ249_03480</name>
</gene>
<evidence type="ECO:0000256" key="3">
    <source>
        <dbReference type="ARBA" id="ARBA00022989"/>
    </source>
</evidence>
<evidence type="ECO:0000256" key="6">
    <source>
        <dbReference type="HAMAP-Rule" id="MF_01386"/>
    </source>
</evidence>
<dbReference type="RefSeq" id="WP_194028049.1">
    <property type="nucleotide sequence ID" value="NZ_JADEWZ010000004.1"/>
</dbReference>
<dbReference type="GO" id="GO:0031676">
    <property type="term" value="C:plasma membrane-derived thylakoid membrane"/>
    <property type="evidence" value="ECO:0007669"/>
    <property type="project" value="UniProtKB-SubCell"/>
</dbReference>